<evidence type="ECO:0000256" key="10">
    <source>
        <dbReference type="ARBA" id="ARBA00029447"/>
    </source>
</evidence>
<comment type="subcellular location">
    <subcellularLocation>
        <location evidence="1">Cell inner membrane</location>
        <topology evidence="1">Multi-pass membrane protein</topology>
    </subcellularLocation>
</comment>
<evidence type="ECO:0000256" key="12">
    <source>
        <dbReference type="SAM" id="Phobius"/>
    </source>
</evidence>
<reference evidence="15 16" key="1">
    <citation type="submission" date="2020-04" db="EMBL/GenBank/DDBJ databases">
        <title>Paraburkholderia sp. RP-4-7 isolated from soil.</title>
        <authorList>
            <person name="Dahal R.H."/>
        </authorList>
    </citation>
    <scope>NUCLEOTIDE SEQUENCE [LARGE SCALE GENOMIC DNA]</scope>
    <source>
        <strain evidence="15 16">RP-4-7</strain>
    </source>
</reference>
<dbReference type="PROSITE" id="PS50111">
    <property type="entry name" value="CHEMOTAXIS_TRANSDUC_2"/>
    <property type="match status" value="1"/>
</dbReference>
<keyword evidence="7 12" id="KW-1133">Transmembrane helix</keyword>
<keyword evidence="6 12" id="KW-0812">Transmembrane</keyword>
<dbReference type="InterPro" id="IPR035440">
    <property type="entry name" value="4HB_MCP_dom_sf"/>
</dbReference>
<keyword evidence="8 12" id="KW-0472">Membrane</keyword>
<keyword evidence="4" id="KW-0145">Chemotaxis</keyword>
<dbReference type="GO" id="GO:0006935">
    <property type="term" value="P:chemotaxis"/>
    <property type="evidence" value="ECO:0007669"/>
    <property type="project" value="UniProtKB-KW"/>
</dbReference>
<evidence type="ECO:0000256" key="1">
    <source>
        <dbReference type="ARBA" id="ARBA00004429"/>
    </source>
</evidence>
<keyword evidence="5" id="KW-0997">Cell inner membrane</keyword>
<sequence length="516" mass="55352">MSLTIKARIGITMLCLGALMTITGKLDLVGMTRANLANHETFTNQLPSAVDIGYSEIFVGRERTALDRAALSPGTPVAEDLFRHAQDMRDQSATWWQKYLELPKDADEDRLAQNVATRRADIERGLDAFRDAIRTADHDKILDRSSKLSDLNTALSSACDALKRFQFEAAQKSYDNAQTTFTLFRVLSIGMLLFGLVAATYSWFALRRAIGTPLAIALAHFDEIATGDLRRSVQVTSHDEMGQLLAGLARMHDSLVTTVRTVRDGGVSIALASKEIAAGNLDLSSRTEEQAASLQETAASMEQLTGTVRQNADNARHASTLASNASDVASRGSEVVARVVGTMSEIDKSSSKIADIIGMIEGIAFQTNILALNAAVEAARAGEQGRGFAVVAAEVRSLAQRSSTAAKEIRDLIETSTARVQTGTELVGQAGATMQEIISAVSRVTDIMGEIAAASDEQSRGIEQIGQAVTQMDDVTQQNAALVEQATAAAQSLEHQATKLKDVVALFTLDHRDALT</sequence>
<keyword evidence="16" id="KW-1185">Reference proteome</keyword>
<evidence type="ECO:0000256" key="9">
    <source>
        <dbReference type="ARBA" id="ARBA00023224"/>
    </source>
</evidence>
<dbReference type="GO" id="GO:0004888">
    <property type="term" value="F:transmembrane signaling receptor activity"/>
    <property type="evidence" value="ECO:0007669"/>
    <property type="project" value="InterPro"/>
</dbReference>
<dbReference type="InterPro" id="IPR051310">
    <property type="entry name" value="MCP_chemotaxis"/>
</dbReference>
<dbReference type="InterPro" id="IPR003660">
    <property type="entry name" value="HAMP_dom"/>
</dbReference>
<name>A0A848I8G3_9BURK</name>
<dbReference type="AlphaFoldDB" id="A0A848I8G3"/>
<keyword evidence="2" id="KW-1003">Cell membrane</keyword>
<dbReference type="PROSITE" id="PS50885">
    <property type="entry name" value="HAMP"/>
    <property type="match status" value="1"/>
</dbReference>
<evidence type="ECO:0000256" key="6">
    <source>
        <dbReference type="ARBA" id="ARBA00022692"/>
    </source>
</evidence>
<gene>
    <name evidence="15" type="ORF">HHL24_07120</name>
</gene>
<dbReference type="Pfam" id="PF02203">
    <property type="entry name" value="TarH"/>
    <property type="match status" value="1"/>
</dbReference>
<dbReference type="SUPFAM" id="SSF47170">
    <property type="entry name" value="Aspartate receptor, ligand-binding domain"/>
    <property type="match status" value="1"/>
</dbReference>
<dbReference type="FunFam" id="1.10.287.950:FF:000001">
    <property type="entry name" value="Methyl-accepting chemotaxis sensory transducer"/>
    <property type="match status" value="1"/>
</dbReference>
<feature type="transmembrane region" description="Helical" evidence="12">
    <location>
        <begin position="182"/>
        <end position="204"/>
    </location>
</feature>
<comment type="similarity">
    <text evidence="10">Belongs to the methyl-accepting chemotaxis (MCP) protein family.</text>
</comment>
<dbReference type="EMBL" id="JABBGJ010000006">
    <property type="protein sequence ID" value="NML97719.1"/>
    <property type="molecule type" value="Genomic_DNA"/>
</dbReference>
<dbReference type="PANTHER" id="PTHR43531">
    <property type="entry name" value="PROTEIN ICFG"/>
    <property type="match status" value="1"/>
</dbReference>
<evidence type="ECO:0000256" key="2">
    <source>
        <dbReference type="ARBA" id="ARBA00022475"/>
    </source>
</evidence>
<protein>
    <submittedName>
        <fullName evidence="15">HAMP domain-containing protein</fullName>
    </submittedName>
</protein>
<dbReference type="Gene3D" id="1.10.287.950">
    <property type="entry name" value="Methyl-accepting chemotaxis protein"/>
    <property type="match status" value="1"/>
</dbReference>
<evidence type="ECO:0000256" key="5">
    <source>
        <dbReference type="ARBA" id="ARBA00022519"/>
    </source>
</evidence>
<organism evidence="15 16">
    <name type="scientific">Paraburkholderia polaris</name>
    <dbReference type="NCBI Taxonomy" id="2728848"/>
    <lineage>
        <taxon>Bacteria</taxon>
        <taxon>Pseudomonadati</taxon>
        <taxon>Pseudomonadota</taxon>
        <taxon>Betaproteobacteria</taxon>
        <taxon>Burkholderiales</taxon>
        <taxon>Burkholderiaceae</taxon>
        <taxon>Paraburkholderia</taxon>
    </lineage>
</organism>
<dbReference type="Proteomes" id="UP000544134">
    <property type="component" value="Unassembled WGS sequence"/>
</dbReference>
<dbReference type="PRINTS" id="PR00260">
    <property type="entry name" value="CHEMTRNSDUCR"/>
</dbReference>
<dbReference type="GO" id="GO:0007165">
    <property type="term" value="P:signal transduction"/>
    <property type="evidence" value="ECO:0007669"/>
    <property type="project" value="UniProtKB-KW"/>
</dbReference>
<evidence type="ECO:0000256" key="8">
    <source>
        <dbReference type="ARBA" id="ARBA00023136"/>
    </source>
</evidence>
<dbReference type="CDD" id="cd06225">
    <property type="entry name" value="HAMP"/>
    <property type="match status" value="1"/>
</dbReference>
<evidence type="ECO:0000256" key="11">
    <source>
        <dbReference type="PROSITE-ProRule" id="PRU00284"/>
    </source>
</evidence>
<accession>A0A848I8G3</accession>
<dbReference type="SMART" id="SM00283">
    <property type="entry name" value="MA"/>
    <property type="match status" value="1"/>
</dbReference>
<evidence type="ECO:0000259" key="13">
    <source>
        <dbReference type="PROSITE" id="PS50111"/>
    </source>
</evidence>
<evidence type="ECO:0000313" key="16">
    <source>
        <dbReference type="Proteomes" id="UP000544134"/>
    </source>
</evidence>
<dbReference type="InterPro" id="IPR003122">
    <property type="entry name" value="Tar_rcpt_lig-bd"/>
</dbReference>
<feature type="domain" description="Methyl-accepting transducer" evidence="13">
    <location>
        <begin position="265"/>
        <end position="494"/>
    </location>
</feature>
<dbReference type="Pfam" id="PF00015">
    <property type="entry name" value="MCPsignal"/>
    <property type="match status" value="1"/>
</dbReference>
<dbReference type="CDD" id="cd11386">
    <property type="entry name" value="MCP_signal"/>
    <property type="match status" value="1"/>
</dbReference>
<feature type="domain" description="HAMP" evidence="14">
    <location>
        <begin position="208"/>
        <end position="260"/>
    </location>
</feature>
<dbReference type="GO" id="GO:0005886">
    <property type="term" value="C:plasma membrane"/>
    <property type="evidence" value="ECO:0007669"/>
    <property type="project" value="UniProtKB-SubCell"/>
</dbReference>
<keyword evidence="3" id="KW-0488">Methylation</keyword>
<dbReference type="InterPro" id="IPR004089">
    <property type="entry name" value="MCPsignal_dom"/>
</dbReference>
<evidence type="ECO:0000256" key="7">
    <source>
        <dbReference type="ARBA" id="ARBA00022989"/>
    </source>
</evidence>
<dbReference type="PANTHER" id="PTHR43531:SF14">
    <property type="entry name" value="METHYL-ACCEPTING CHEMOTAXIS PROTEIN I-RELATED"/>
    <property type="match status" value="1"/>
</dbReference>
<evidence type="ECO:0000256" key="4">
    <source>
        <dbReference type="ARBA" id="ARBA00022500"/>
    </source>
</evidence>
<evidence type="ECO:0000259" key="14">
    <source>
        <dbReference type="PROSITE" id="PS50885"/>
    </source>
</evidence>
<comment type="caution">
    <text evidence="15">The sequence shown here is derived from an EMBL/GenBank/DDBJ whole genome shotgun (WGS) entry which is preliminary data.</text>
</comment>
<dbReference type="RefSeq" id="WP_169484796.1">
    <property type="nucleotide sequence ID" value="NZ_JABBGJ010000006.1"/>
</dbReference>
<evidence type="ECO:0000313" key="15">
    <source>
        <dbReference type="EMBL" id="NML97719.1"/>
    </source>
</evidence>
<keyword evidence="9 11" id="KW-0807">Transducer</keyword>
<evidence type="ECO:0000256" key="3">
    <source>
        <dbReference type="ARBA" id="ARBA00022481"/>
    </source>
</evidence>
<dbReference type="SMART" id="SM00304">
    <property type="entry name" value="HAMP"/>
    <property type="match status" value="1"/>
</dbReference>
<dbReference type="InterPro" id="IPR004090">
    <property type="entry name" value="Chemotax_Me-accpt_rcpt"/>
</dbReference>
<proteinExistence type="inferred from homology"/>
<dbReference type="SUPFAM" id="SSF58104">
    <property type="entry name" value="Methyl-accepting chemotaxis protein (MCP) signaling domain"/>
    <property type="match status" value="1"/>
</dbReference>
<dbReference type="Pfam" id="PF00672">
    <property type="entry name" value="HAMP"/>
    <property type="match status" value="1"/>
</dbReference>